<dbReference type="OrthoDB" id="6020543at2759"/>
<comment type="catalytic activity">
    <reaction evidence="1">
        <text>Random endo-hydrolysis of N-acetyl-beta-D-glucosaminide (1-&gt;4)-beta-linkages in chitin and chitodextrins.</text>
        <dbReference type="EC" id="3.2.1.14"/>
    </reaction>
</comment>
<keyword evidence="10" id="KW-0732">Signal</keyword>
<evidence type="ECO:0000256" key="6">
    <source>
        <dbReference type="ARBA" id="ARBA00023295"/>
    </source>
</evidence>
<dbReference type="GO" id="GO:0008843">
    <property type="term" value="F:endochitinase activity"/>
    <property type="evidence" value="ECO:0007669"/>
    <property type="project" value="UniProtKB-EC"/>
</dbReference>
<dbReference type="SUPFAM" id="SSF51445">
    <property type="entry name" value="(Trans)glycosidases"/>
    <property type="match status" value="1"/>
</dbReference>
<dbReference type="Pfam" id="PF00704">
    <property type="entry name" value="Glyco_hydro_18"/>
    <property type="match status" value="1"/>
</dbReference>
<evidence type="ECO:0000259" key="11">
    <source>
        <dbReference type="PROSITE" id="PS51910"/>
    </source>
</evidence>
<comment type="similarity">
    <text evidence="9">Belongs to the glycosyl hydrolase 18 family.</text>
</comment>
<dbReference type="PANTHER" id="PTHR45708">
    <property type="entry name" value="ENDOCHITINASE"/>
    <property type="match status" value="1"/>
</dbReference>
<keyword evidence="6 8" id="KW-0326">Glycosidase</keyword>
<dbReference type="AlphaFoldDB" id="A0A5N6XVW3"/>
<dbReference type="PROSITE" id="PS01095">
    <property type="entry name" value="GH18_1"/>
    <property type="match status" value="1"/>
</dbReference>
<dbReference type="InterPro" id="IPR001579">
    <property type="entry name" value="Glyco_hydro_18_chit_AS"/>
</dbReference>
<evidence type="ECO:0000256" key="8">
    <source>
        <dbReference type="RuleBase" id="RU000489"/>
    </source>
</evidence>
<feature type="domain" description="GH18" evidence="11">
    <location>
        <begin position="26"/>
        <end position="331"/>
    </location>
</feature>
<evidence type="ECO:0000256" key="9">
    <source>
        <dbReference type="RuleBase" id="RU004453"/>
    </source>
</evidence>
<accession>A0A5N6XVW3</accession>
<dbReference type="Gene3D" id="3.20.20.80">
    <property type="entry name" value="Glycosidases"/>
    <property type="match status" value="1"/>
</dbReference>
<organism evidence="12">
    <name type="scientific">Aspergillus arachidicola</name>
    <dbReference type="NCBI Taxonomy" id="656916"/>
    <lineage>
        <taxon>Eukaryota</taxon>
        <taxon>Fungi</taxon>
        <taxon>Dikarya</taxon>
        <taxon>Ascomycota</taxon>
        <taxon>Pezizomycotina</taxon>
        <taxon>Eurotiomycetes</taxon>
        <taxon>Eurotiomycetidae</taxon>
        <taxon>Eurotiales</taxon>
        <taxon>Aspergillaceae</taxon>
        <taxon>Aspergillus</taxon>
        <taxon>Aspergillus subgen. Circumdati</taxon>
    </lineage>
</organism>
<feature type="signal peptide" evidence="10">
    <location>
        <begin position="1"/>
        <end position="21"/>
    </location>
</feature>
<sequence>MFTFSVIALLFTLLVVPISTSQLPTPLLVTYWGQGSRLTQKPLRSYCDLGYNVVVLGFVDKFGNETLHVEMDTADCSTKNTSGCNAIASDITYCQNRNVKVLMSMGGATVHDCARHGCPGEYRFDSADEANNTAEQMYHMFFAGKKNNSYWRPFGDVQLDGVDLDIEETSVETPEGYQAYQWHYDEFIAKLRELQGQKDLIVSAAPECHHGCLSNCNPLEQAVNLTKFDYLFVQFYNDPGCSLLKPDFDSSLNYWLNLRGPSSMTKIVLGVPGDIDETDPTYFVPPENVVSIYSEKHKHNNRVDGIGIWQASSNTTDPNFFRIIREGLGLHADIKALSDQPSPTT</sequence>
<keyword evidence="4" id="KW-0146">Chitin degradation</keyword>
<evidence type="ECO:0000313" key="12">
    <source>
        <dbReference type="EMBL" id="KAE8337284.1"/>
    </source>
</evidence>
<dbReference type="GO" id="GO:0005576">
    <property type="term" value="C:extracellular region"/>
    <property type="evidence" value="ECO:0007669"/>
    <property type="project" value="TreeGrafter"/>
</dbReference>
<protein>
    <recommendedName>
        <fullName evidence="2">chitinase</fullName>
        <ecNumber evidence="2">3.2.1.14</ecNumber>
    </recommendedName>
</protein>
<evidence type="ECO:0000256" key="7">
    <source>
        <dbReference type="ARBA" id="ARBA00023326"/>
    </source>
</evidence>
<dbReference type="GO" id="GO:0000272">
    <property type="term" value="P:polysaccharide catabolic process"/>
    <property type="evidence" value="ECO:0007669"/>
    <property type="project" value="UniProtKB-KW"/>
</dbReference>
<evidence type="ECO:0000256" key="5">
    <source>
        <dbReference type="ARBA" id="ARBA00023277"/>
    </source>
</evidence>
<evidence type="ECO:0000256" key="2">
    <source>
        <dbReference type="ARBA" id="ARBA00012729"/>
    </source>
</evidence>
<dbReference type="PROSITE" id="PS51910">
    <property type="entry name" value="GH18_2"/>
    <property type="match status" value="1"/>
</dbReference>
<proteinExistence type="inferred from homology"/>
<reference evidence="12" key="1">
    <citation type="submission" date="2019-04" db="EMBL/GenBank/DDBJ databases">
        <title>Friends and foes A comparative genomics study of 23 Aspergillus species from section Flavi.</title>
        <authorList>
            <consortium name="DOE Joint Genome Institute"/>
            <person name="Kjaerbolling I."/>
            <person name="Vesth T."/>
            <person name="Frisvad J.C."/>
            <person name="Nybo J.L."/>
            <person name="Theobald S."/>
            <person name="Kildgaard S."/>
            <person name="Isbrandt T."/>
            <person name="Kuo A."/>
            <person name="Sato A."/>
            <person name="Lyhne E.K."/>
            <person name="Kogle M.E."/>
            <person name="Wiebenga A."/>
            <person name="Kun R.S."/>
            <person name="Lubbers R.J."/>
            <person name="Makela M.R."/>
            <person name="Barry K."/>
            <person name="Chovatia M."/>
            <person name="Clum A."/>
            <person name="Daum C."/>
            <person name="Haridas S."/>
            <person name="He G."/>
            <person name="LaButti K."/>
            <person name="Lipzen A."/>
            <person name="Mondo S."/>
            <person name="Riley R."/>
            <person name="Salamov A."/>
            <person name="Simmons B.A."/>
            <person name="Magnuson J.K."/>
            <person name="Henrissat B."/>
            <person name="Mortensen U.H."/>
            <person name="Larsen T.O."/>
            <person name="Devries R.P."/>
            <person name="Grigoriev I.V."/>
            <person name="Machida M."/>
            <person name="Baker S.E."/>
            <person name="Andersen M.R."/>
        </authorList>
    </citation>
    <scope>NUCLEOTIDE SEQUENCE</scope>
    <source>
        <strain evidence="12">CBS 117612</strain>
    </source>
</reference>
<dbReference type="InterPro" id="IPR017853">
    <property type="entry name" value="GH"/>
</dbReference>
<evidence type="ECO:0000256" key="1">
    <source>
        <dbReference type="ARBA" id="ARBA00000822"/>
    </source>
</evidence>
<keyword evidence="7" id="KW-0624">Polysaccharide degradation</keyword>
<dbReference type="EC" id="3.2.1.14" evidence="2"/>
<evidence type="ECO:0000256" key="4">
    <source>
        <dbReference type="ARBA" id="ARBA00023024"/>
    </source>
</evidence>
<keyword evidence="5" id="KW-0119">Carbohydrate metabolism</keyword>
<dbReference type="GO" id="GO:0006032">
    <property type="term" value="P:chitin catabolic process"/>
    <property type="evidence" value="ECO:0007669"/>
    <property type="project" value="UniProtKB-KW"/>
</dbReference>
<dbReference type="InterPro" id="IPR001223">
    <property type="entry name" value="Glyco_hydro18_cat"/>
</dbReference>
<dbReference type="PANTHER" id="PTHR45708:SF49">
    <property type="entry name" value="ENDOCHITINASE"/>
    <property type="match status" value="1"/>
</dbReference>
<evidence type="ECO:0000256" key="3">
    <source>
        <dbReference type="ARBA" id="ARBA00022801"/>
    </source>
</evidence>
<dbReference type="EMBL" id="ML737182">
    <property type="protein sequence ID" value="KAE8337284.1"/>
    <property type="molecule type" value="Genomic_DNA"/>
</dbReference>
<name>A0A5N6XVW3_9EURO</name>
<keyword evidence="3 8" id="KW-0378">Hydrolase</keyword>
<dbReference type="InterPro" id="IPR050542">
    <property type="entry name" value="Glycosyl_Hydrlase18_Chitinase"/>
</dbReference>
<gene>
    <name evidence="12" type="ORF">BDV24DRAFT_167416</name>
</gene>
<dbReference type="Proteomes" id="UP000325558">
    <property type="component" value="Unassembled WGS sequence"/>
</dbReference>
<evidence type="ECO:0000256" key="10">
    <source>
        <dbReference type="SAM" id="SignalP"/>
    </source>
</evidence>
<feature type="chain" id="PRO_5024935039" description="chitinase" evidence="10">
    <location>
        <begin position="22"/>
        <end position="345"/>
    </location>
</feature>